<evidence type="ECO:0000256" key="6">
    <source>
        <dbReference type="SAM" id="Phobius"/>
    </source>
</evidence>
<accession>A0A439D6T2</accession>
<keyword evidence="3 6" id="KW-0812">Transmembrane</keyword>
<comment type="caution">
    <text evidence="7">The sequence shown here is derived from an EMBL/GenBank/DDBJ whole genome shotgun (WGS) entry which is preliminary data.</text>
</comment>
<dbReference type="EMBL" id="RYZI01000127">
    <property type="protein sequence ID" value="RWA10107.1"/>
    <property type="molecule type" value="Genomic_DNA"/>
</dbReference>
<evidence type="ECO:0000313" key="7">
    <source>
        <dbReference type="EMBL" id="RWA10107.1"/>
    </source>
</evidence>
<feature type="transmembrane region" description="Helical" evidence="6">
    <location>
        <begin position="185"/>
        <end position="206"/>
    </location>
</feature>
<evidence type="ECO:0000256" key="2">
    <source>
        <dbReference type="ARBA" id="ARBA00005587"/>
    </source>
</evidence>
<dbReference type="PANTHER" id="PTHR31123">
    <property type="entry name" value="ACCUMULATION OF DYADS PROTEIN 2-RELATED"/>
    <property type="match status" value="1"/>
</dbReference>
<evidence type="ECO:0000256" key="5">
    <source>
        <dbReference type="ARBA" id="ARBA00023136"/>
    </source>
</evidence>
<evidence type="ECO:0008006" key="9">
    <source>
        <dbReference type="Google" id="ProtNLM"/>
    </source>
</evidence>
<comment type="similarity">
    <text evidence="2">Belongs to the acetate uptake transporter (AceTr) (TC 2.A.96) family.</text>
</comment>
<comment type="subcellular location">
    <subcellularLocation>
        <location evidence="1">Membrane</location>
        <topology evidence="1">Multi-pass membrane protein</topology>
    </subcellularLocation>
</comment>
<keyword evidence="5 6" id="KW-0472">Membrane</keyword>
<feature type="transmembrane region" description="Helical" evidence="6">
    <location>
        <begin position="117"/>
        <end position="138"/>
    </location>
</feature>
<dbReference type="AlphaFoldDB" id="A0A439D6T2"/>
<dbReference type="STRING" id="363999.A0A439D6T2"/>
<organism evidence="7 8">
    <name type="scientific">Xylaria grammica</name>
    <dbReference type="NCBI Taxonomy" id="363999"/>
    <lineage>
        <taxon>Eukaryota</taxon>
        <taxon>Fungi</taxon>
        <taxon>Dikarya</taxon>
        <taxon>Ascomycota</taxon>
        <taxon>Pezizomycotina</taxon>
        <taxon>Sordariomycetes</taxon>
        <taxon>Xylariomycetidae</taxon>
        <taxon>Xylariales</taxon>
        <taxon>Xylariaceae</taxon>
        <taxon>Xylaria</taxon>
    </lineage>
</organism>
<dbReference type="PANTHER" id="PTHR31123:SF4">
    <property type="entry name" value="PROTEIN ALCS"/>
    <property type="match status" value="1"/>
</dbReference>
<dbReference type="InterPro" id="IPR051633">
    <property type="entry name" value="AceTr"/>
</dbReference>
<feature type="transmembrane region" description="Helical" evidence="6">
    <location>
        <begin position="89"/>
        <end position="110"/>
    </location>
</feature>
<dbReference type="Pfam" id="PF01184">
    <property type="entry name" value="Gpr1_Fun34_YaaH"/>
    <property type="match status" value="1"/>
</dbReference>
<feature type="transmembrane region" description="Helical" evidence="6">
    <location>
        <begin position="218"/>
        <end position="236"/>
    </location>
</feature>
<dbReference type="Proteomes" id="UP000286045">
    <property type="component" value="Unassembled WGS sequence"/>
</dbReference>
<protein>
    <recommendedName>
        <fullName evidence="9">GPR1/FUN34/YaaH-class plasma membrane protein</fullName>
    </recommendedName>
</protein>
<feature type="transmembrane region" description="Helical" evidence="6">
    <location>
        <begin position="58"/>
        <end position="77"/>
    </location>
</feature>
<sequence length="294" mass="31648">MSHQDHKVQTEHRDEMLDRTQTAGGISISPELFEQLYLAPKSRVEGQLRHTFGNPTPIALGGFLLCSTPLSMVLLEWQSAGGFGARANVGSYFFLGGLLVLLGGIGEWILGNTFPATVFCLFGGFWLTFGATIVPGNGAYGIYSTSGITAEGLDEPQFYATFSFFLVAMALLCTVFTVASLRTNIVLFVLLLLLVPTCKTLLPYLFDGNYSTTNFDGETVGALSASFFAVAHGLPARAKTLQHVGAGLLLAASFLGWYIFLALVLLGVEFPFMLPLGDLSTLIPPRKQTAGREN</sequence>
<dbReference type="GO" id="GO:0015123">
    <property type="term" value="F:acetate transmembrane transporter activity"/>
    <property type="evidence" value="ECO:0007669"/>
    <property type="project" value="TreeGrafter"/>
</dbReference>
<evidence type="ECO:0000256" key="1">
    <source>
        <dbReference type="ARBA" id="ARBA00004141"/>
    </source>
</evidence>
<proteinExistence type="inferred from homology"/>
<feature type="transmembrane region" description="Helical" evidence="6">
    <location>
        <begin position="158"/>
        <end position="178"/>
    </location>
</feature>
<gene>
    <name evidence="7" type="ORF">EKO27_g5007</name>
</gene>
<evidence type="ECO:0000256" key="4">
    <source>
        <dbReference type="ARBA" id="ARBA00022989"/>
    </source>
</evidence>
<reference evidence="7 8" key="1">
    <citation type="submission" date="2018-12" db="EMBL/GenBank/DDBJ databases">
        <title>Draft genome sequence of Xylaria grammica IHI A82.</title>
        <authorList>
            <person name="Buettner E."/>
            <person name="Kellner H."/>
        </authorList>
    </citation>
    <scope>NUCLEOTIDE SEQUENCE [LARGE SCALE GENOMIC DNA]</scope>
    <source>
        <strain evidence="7 8">IHI A82</strain>
    </source>
</reference>
<dbReference type="GO" id="GO:0005886">
    <property type="term" value="C:plasma membrane"/>
    <property type="evidence" value="ECO:0007669"/>
    <property type="project" value="TreeGrafter"/>
</dbReference>
<keyword evidence="8" id="KW-1185">Reference proteome</keyword>
<name>A0A439D6T2_9PEZI</name>
<dbReference type="InterPro" id="IPR000791">
    <property type="entry name" value="Gpr1/Fun34/SatP-like"/>
</dbReference>
<feature type="transmembrane region" description="Helical" evidence="6">
    <location>
        <begin position="248"/>
        <end position="268"/>
    </location>
</feature>
<evidence type="ECO:0000313" key="8">
    <source>
        <dbReference type="Proteomes" id="UP000286045"/>
    </source>
</evidence>
<keyword evidence="4 6" id="KW-1133">Transmembrane helix</keyword>
<evidence type="ECO:0000256" key="3">
    <source>
        <dbReference type="ARBA" id="ARBA00022692"/>
    </source>
</evidence>